<sequence>MDWKHRSILQALVIGILCSCVRVVHAKDTLLSSQSMRDGDQFLISANQTFQFGFFSPEGSSLRYVGIWYHKLPGRTIVWVANRDRPVFDTTGVLTFDHYGNMFILDERGCSAVLTYGFGATNATAVTLLDTGNLVLRDTNNWSLHLVAELRLPYRHAPPRNEAWPDRKAKPDSHLMEVL</sequence>
<gene>
    <name evidence="3" type="ORF">J5N97_011825</name>
</gene>
<dbReference type="GO" id="GO:0051707">
    <property type="term" value="P:response to other organism"/>
    <property type="evidence" value="ECO:0007669"/>
    <property type="project" value="UniProtKB-ARBA"/>
</dbReference>
<reference evidence="3" key="1">
    <citation type="submission" date="2021-03" db="EMBL/GenBank/DDBJ databases">
        <authorList>
            <person name="Li Z."/>
            <person name="Yang C."/>
        </authorList>
    </citation>
    <scope>NUCLEOTIDE SEQUENCE</scope>
    <source>
        <strain evidence="3">Dzin_1.0</strain>
        <tissue evidence="3">Leaf</tissue>
    </source>
</reference>
<evidence type="ECO:0000259" key="2">
    <source>
        <dbReference type="PROSITE" id="PS50927"/>
    </source>
</evidence>
<dbReference type="SMART" id="SM00108">
    <property type="entry name" value="B_lectin"/>
    <property type="match status" value="1"/>
</dbReference>
<dbReference type="AlphaFoldDB" id="A0A9D5D189"/>
<dbReference type="PROSITE" id="PS51257">
    <property type="entry name" value="PROKAR_LIPOPROTEIN"/>
    <property type="match status" value="1"/>
</dbReference>
<dbReference type="Gene3D" id="2.90.10.10">
    <property type="entry name" value="Bulb-type lectin domain"/>
    <property type="match status" value="1"/>
</dbReference>
<keyword evidence="1" id="KW-0732">Signal</keyword>
<dbReference type="CDD" id="cd00028">
    <property type="entry name" value="B_lectin"/>
    <property type="match status" value="1"/>
</dbReference>
<evidence type="ECO:0000313" key="3">
    <source>
        <dbReference type="EMBL" id="KAJ0983570.1"/>
    </source>
</evidence>
<dbReference type="OrthoDB" id="786095at2759"/>
<feature type="chain" id="PRO_5038845908" description="Bulb-type lectin domain-containing protein" evidence="1">
    <location>
        <begin position="27"/>
        <end position="179"/>
    </location>
</feature>
<accession>A0A9D5D189</accession>
<feature type="domain" description="Bulb-type lectin" evidence="2">
    <location>
        <begin position="27"/>
        <end position="149"/>
    </location>
</feature>
<dbReference type="Pfam" id="PF01453">
    <property type="entry name" value="B_lectin"/>
    <property type="match status" value="1"/>
</dbReference>
<organism evidence="3 4">
    <name type="scientific">Dioscorea zingiberensis</name>
    <dbReference type="NCBI Taxonomy" id="325984"/>
    <lineage>
        <taxon>Eukaryota</taxon>
        <taxon>Viridiplantae</taxon>
        <taxon>Streptophyta</taxon>
        <taxon>Embryophyta</taxon>
        <taxon>Tracheophyta</taxon>
        <taxon>Spermatophyta</taxon>
        <taxon>Magnoliopsida</taxon>
        <taxon>Liliopsida</taxon>
        <taxon>Dioscoreales</taxon>
        <taxon>Dioscoreaceae</taxon>
        <taxon>Dioscorea</taxon>
    </lineage>
</organism>
<dbReference type="PANTHER" id="PTHR32444:SF235">
    <property type="entry name" value="OS01G0783900 PROTEIN"/>
    <property type="match status" value="1"/>
</dbReference>
<dbReference type="SUPFAM" id="SSF51110">
    <property type="entry name" value="alpha-D-mannose-specific plant lectins"/>
    <property type="match status" value="1"/>
</dbReference>
<comment type="caution">
    <text evidence="3">The sequence shown here is derived from an EMBL/GenBank/DDBJ whole genome shotgun (WGS) entry which is preliminary data.</text>
</comment>
<dbReference type="InterPro" id="IPR036426">
    <property type="entry name" value="Bulb-type_lectin_dom_sf"/>
</dbReference>
<dbReference type="InterPro" id="IPR001480">
    <property type="entry name" value="Bulb-type_lectin_dom"/>
</dbReference>
<name>A0A9D5D189_9LILI</name>
<protein>
    <recommendedName>
        <fullName evidence="2">Bulb-type lectin domain-containing protein</fullName>
    </recommendedName>
</protein>
<evidence type="ECO:0000256" key="1">
    <source>
        <dbReference type="SAM" id="SignalP"/>
    </source>
</evidence>
<dbReference type="EMBL" id="JAGGNH010000002">
    <property type="protein sequence ID" value="KAJ0983570.1"/>
    <property type="molecule type" value="Genomic_DNA"/>
</dbReference>
<proteinExistence type="predicted"/>
<dbReference type="PROSITE" id="PS50927">
    <property type="entry name" value="BULB_LECTIN"/>
    <property type="match status" value="1"/>
</dbReference>
<dbReference type="Proteomes" id="UP001085076">
    <property type="component" value="Miscellaneous, Linkage group lg02"/>
</dbReference>
<reference evidence="3" key="2">
    <citation type="journal article" date="2022" name="Hortic Res">
        <title>The genome of Dioscorea zingiberensis sheds light on the biosynthesis, origin and evolution of the medicinally important diosgenin saponins.</title>
        <authorList>
            <person name="Li Y."/>
            <person name="Tan C."/>
            <person name="Li Z."/>
            <person name="Guo J."/>
            <person name="Li S."/>
            <person name="Chen X."/>
            <person name="Wang C."/>
            <person name="Dai X."/>
            <person name="Yang H."/>
            <person name="Song W."/>
            <person name="Hou L."/>
            <person name="Xu J."/>
            <person name="Tong Z."/>
            <person name="Xu A."/>
            <person name="Yuan X."/>
            <person name="Wang W."/>
            <person name="Yang Q."/>
            <person name="Chen L."/>
            <person name="Sun Z."/>
            <person name="Wang K."/>
            <person name="Pan B."/>
            <person name="Chen J."/>
            <person name="Bao Y."/>
            <person name="Liu F."/>
            <person name="Qi X."/>
            <person name="Gang D.R."/>
            <person name="Wen J."/>
            <person name="Li J."/>
        </authorList>
    </citation>
    <scope>NUCLEOTIDE SEQUENCE</scope>
    <source>
        <strain evidence="3">Dzin_1.0</strain>
    </source>
</reference>
<keyword evidence="4" id="KW-1185">Reference proteome</keyword>
<evidence type="ECO:0000313" key="4">
    <source>
        <dbReference type="Proteomes" id="UP001085076"/>
    </source>
</evidence>
<feature type="signal peptide" evidence="1">
    <location>
        <begin position="1"/>
        <end position="26"/>
    </location>
</feature>
<dbReference type="PANTHER" id="PTHR32444">
    <property type="entry name" value="BULB-TYPE LECTIN DOMAIN-CONTAINING PROTEIN"/>
    <property type="match status" value="1"/>
</dbReference>